<organism evidence="1">
    <name type="scientific">Culicoides sonorensis</name>
    <name type="common">Biting midge</name>
    <dbReference type="NCBI Taxonomy" id="179676"/>
    <lineage>
        <taxon>Eukaryota</taxon>
        <taxon>Metazoa</taxon>
        <taxon>Ecdysozoa</taxon>
        <taxon>Arthropoda</taxon>
        <taxon>Hexapoda</taxon>
        <taxon>Insecta</taxon>
        <taxon>Pterygota</taxon>
        <taxon>Neoptera</taxon>
        <taxon>Endopterygota</taxon>
        <taxon>Diptera</taxon>
        <taxon>Nematocera</taxon>
        <taxon>Chironomoidea</taxon>
        <taxon>Ceratopogonidae</taxon>
        <taxon>Ceratopogoninae</taxon>
        <taxon>Culicoides</taxon>
        <taxon>Monoculicoides</taxon>
    </lineage>
</organism>
<accession>A0A336MMQ6</accession>
<protein>
    <submittedName>
        <fullName evidence="1">CSON014354 protein</fullName>
    </submittedName>
</protein>
<dbReference type="EMBL" id="UFQT01000793">
    <property type="protein sequence ID" value="SSX27278.1"/>
    <property type="molecule type" value="Genomic_DNA"/>
</dbReference>
<reference evidence="1" key="1">
    <citation type="submission" date="2018-07" db="EMBL/GenBank/DDBJ databases">
        <authorList>
            <person name="Quirk P.G."/>
            <person name="Krulwich T.A."/>
        </authorList>
    </citation>
    <scope>NUCLEOTIDE SEQUENCE</scope>
</reference>
<evidence type="ECO:0000313" key="1">
    <source>
        <dbReference type="EMBL" id="SSX27278.1"/>
    </source>
</evidence>
<proteinExistence type="predicted"/>
<name>A0A336MMQ6_CULSO</name>
<gene>
    <name evidence="1" type="primary">CSON014354</name>
</gene>
<dbReference type="AlphaFoldDB" id="A0A336MMQ6"/>
<dbReference type="VEuPathDB" id="VectorBase:CSON014354"/>
<sequence>MEWLEDQYPGHNKCGHEASNISFHLVDHPTVFVYIDLFSAAASNNRALSLNIPTVLRLKVPAARNSIVYPSNVWASLTRRRGVLMFSNCSPK</sequence>